<gene>
    <name evidence="1" type="ORF">KI387_044540</name>
</gene>
<accession>A0AA38G649</accession>
<feature type="non-terminal residue" evidence="1">
    <location>
        <position position="94"/>
    </location>
</feature>
<protein>
    <submittedName>
        <fullName evidence="1">Uncharacterized protein</fullName>
    </submittedName>
</protein>
<sequence>NHAKKVWLVNTFTTCSTIGSPHVVRSTVLLLMLLLDVARHLIQTALPLLPVEDGFEGVTPGAGGAPLPGDGGPLSLSAPPLFRVGSSVALADMS</sequence>
<dbReference type="Proteomes" id="UP000824469">
    <property type="component" value="Unassembled WGS sequence"/>
</dbReference>
<dbReference type="AlphaFoldDB" id="A0AA38G649"/>
<proteinExistence type="predicted"/>
<evidence type="ECO:0000313" key="1">
    <source>
        <dbReference type="EMBL" id="KAH9316802.1"/>
    </source>
</evidence>
<reference evidence="1 2" key="1">
    <citation type="journal article" date="2021" name="Nat. Plants">
        <title>The Taxus genome provides insights into paclitaxel biosynthesis.</title>
        <authorList>
            <person name="Xiong X."/>
            <person name="Gou J."/>
            <person name="Liao Q."/>
            <person name="Li Y."/>
            <person name="Zhou Q."/>
            <person name="Bi G."/>
            <person name="Li C."/>
            <person name="Du R."/>
            <person name="Wang X."/>
            <person name="Sun T."/>
            <person name="Guo L."/>
            <person name="Liang H."/>
            <person name="Lu P."/>
            <person name="Wu Y."/>
            <person name="Zhang Z."/>
            <person name="Ro D.K."/>
            <person name="Shang Y."/>
            <person name="Huang S."/>
            <person name="Yan J."/>
        </authorList>
    </citation>
    <scope>NUCLEOTIDE SEQUENCE [LARGE SCALE GENOMIC DNA]</scope>
    <source>
        <strain evidence="1">Ta-2019</strain>
    </source>
</reference>
<dbReference type="EMBL" id="JAHRHJ020000005">
    <property type="protein sequence ID" value="KAH9316802.1"/>
    <property type="molecule type" value="Genomic_DNA"/>
</dbReference>
<evidence type="ECO:0000313" key="2">
    <source>
        <dbReference type="Proteomes" id="UP000824469"/>
    </source>
</evidence>
<comment type="caution">
    <text evidence="1">The sequence shown here is derived from an EMBL/GenBank/DDBJ whole genome shotgun (WGS) entry which is preliminary data.</text>
</comment>
<name>A0AA38G649_TAXCH</name>
<keyword evidence="2" id="KW-1185">Reference proteome</keyword>
<feature type="non-terminal residue" evidence="1">
    <location>
        <position position="1"/>
    </location>
</feature>
<organism evidence="1 2">
    <name type="scientific">Taxus chinensis</name>
    <name type="common">Chinese yew</name>
    <name type="synonym">Taxus wallichiana var. chinensis</name>
    <dbReference type="NCBI Taxonomy" id="29808"/>
    <lineage>
        <taxon>Eukaryota</taxon>
        <taxon>Viridiplantae</taxon>
        <taxon>Streptophyta</taxon>
        <taxon>Embryophyta</taxon>
        <taxon>Tracheophyta</taxon>
        <taxon>Spermatophyta</taxon>
        <taxon>Pinopsida</taxon>
        <taxon>Pinidae</taxon>
        <taxon>Conifers II</taxon>
        <taxon>Cupressales</taxon>
        <taxon>Taxaceae</taxon>
        <taxon>Taxus</taxon>
    </lineage>
</organism>